<proteinExistence type="predicted"/>
<feature type="compositionally biased region" description="Basic and acidic residues" evidence="1">
    <location>
        <begin position="388"/>
        <end position="398"/>
    </location>
</feature>
<dbReference type="InterPro" id="IPR025486">
    <property type="entry name" value="DUF4378"/>
</dbReference>
<name>A0A4S4EI59_CAMSN</name>
<sequence>MKERKHDDNVAKLDSDIASSKGTIFGNRLIQRQRSLPKLASDYSSYSGGTTEEDLFSCELWTSSSRRVTGTPIKKLLAEEMSKETVSKRRPPSVIARLMGLDGLPPQQPLHRQHKGFSETYRQWTASLSSQRDGKPYERQSNRKDSMAQQECKDVYEVLETSNVERSSYPAKRTINSKLSEAEMAFIQQKFMAAKHLSTNDKLHNSKEFCDMLDMLDANKDLLMKFLQQPDSLFTKHLVDLQGVAPRSKRSHMADMDPSKLDKYESSTIGWKSEKGILQCSHRKHYDGLFTHFYNHRGAQKPLKSPNIQLEGKHESETNIHPTRIVVLKPNPEKMQNATKSVLSTSSFHGNQSDCRKHWEYRTIDTGEGGHWVKKNSSNDDAGFLRPKSREPKEKAKEITTKMRESLRGEPMDLPSIFKGYAGDESSYNVSASDSGSESELTISTLRKSFRWSNRPRPSSWHSTESSVSREAKKRLSERWKMSQRYQNFGVVGKASTLGQMLSIHDTEIRPENFYPMIGLDGSSDRFVSNDETAEWDSPLGISSRDGWKDSIRISSRSRSIAASYVGFGGPKTNMQRETLDQDSYLMAGEAMNRGKNKAIRRNSNKNEDSSSRKIKSNNKKSQSSHLTYSDSTDSFEEEQFNLSPVEINLGKKDPAEQKSLVSQMWTHNINCKSSINDAEADGGHADMYFESLDEELPSKPSSCLFGNPTSSIPGPEDSKAQGLVGPVIGVSSVQLLYVVVQEGVIGVSFVQLLIGEFSFLQQLKLSLEVDSKLSIALMVFVIVSVVPQIGPSEEESVQLQCPVPEPQSPASSKEADHPSPVSVLEAPFVEDVNVISPGSECFERVNADLHGLRMQLKLLKMESGANANGLMLTPNDKDVGQGFVSVSEENEVFNDESWESFYLGDVLIDFGYDDADPYTFVSTWYSFDCPLDPCLFDNLEKKYSNETTPLRSERKLLFDRINSGLFEMFHQFVDPLPWVKVATRKVGLTWQKHGIGYELHKLLASEEKSMYEDVTERVLDREMQWLDFGYGVDAIGREIEKLLIDDLIVEVANM</sequence>
<evidence type="ECO:0000259" key="4">
    <source>
        <dbReference type="Pfam" id="PF14383"/>
    </source>
</evidence>
<keyword evidence="6" id="KW-1185">Reference proteome</keyword>
<feature type="region of interest" description="Disordered" evidence="1">
    <location>
        <begin position="372"/>
        <end position="398"/>
    </location>
</feature>
<dbReference type="InterPro" id="IPR032795">
    <property type="entry name" value="DUF3741-assoc"/>
</dbReference>
<dbReference type="Pfam" id="PF14383">
    <property type="entry name" value="VARLMGL"/>
    <property type="match status" value="1"/>
</dbReference>
<accession>A0A4S4EI59</accession>
<comment type="caution">
    <text evidence="5">The sequence shown here is derived from an EMBL/GenBank/DDBJ whole genome shotgun (WGS) entry which is preliminary data.</text>
</comment>
<feature type="domain" description="DUF3741" evidence="2">
    <location>
        <begin position="188"/>
        <end position="232"/>
    </location>
</feature>
<evidence type="ECO:0000313" key="6">
    <source>
        <dbReference type="Proteomes" id="UP000306102"/>
    </source>
</evidence>
<feature type="domain" description="DUF3741" evidence="4">
    <location>
        <begin position="86"/>
        <end position="108"/>
    </location>
</feature>
<feature type="region of interest" description="Disordered" evidence="1">
    <location>
        <begin position="127"/>
        <end position="149"/>
    </location>
</feature>
<gene>
    <name evidence="5" type="ORF">TEA_009163</name>
</gene>
<evidence type="ECO:0000259" key="3">
    <source>
        <dbReference type="Pfam" id="PF14309"/>
    </source>
</evidence>
<dbReference type="Pfam" id="PF14309">
    <property type="entry name" value="DUF4378"/>
    <property type="match status" value="1"/>
</dbReference>
<protein>
    <recommendedName>
        <fullName evidence="7">DUF4378 domain-containing protein</fullName>
    </recommendedName>
</protein>
<dbReference type="PANTHER" id="PTHR46836:SF8">
    <property type="entry name" value="AFADIN"/>
    <property type="match status" value="1"/>
</dbReference>
<dbReference type="Proteomes" id="UP000306102">
    <property type="component" value="Unassembled WGS sequence"/>
</dbReference>
<dbReference type="InterPro" id="IPR022212">
    <property type="entry name" value="DUF3741"/>
</dbReference>
<reference evidence="5 6" key="1">
    <citation type="journal article" date="2018" name="Proc. Natl. Acad. Sci. U.S.A.">
        <title>Draft genome sequence of Camellia sinensis var. sinensis provides insights into the evolution of the tea genome and tea quality.</title>
        <authorList>
            <person name="Wei C."/>
            <person name="Yang H."/>
            <person name="Wang S."/>
            <person name="Zhao J."/>
            <person name="Liu C."/>
            <person name="Gao L."/>
            <person name="Xia E."/>
            <person name="Lu Y."/>
            <person name="Tai Y."/>
            <person name="She G."/>
            <person name="Sun J."/>
            <person name="Cao H."/>
            <person name="Tong W."/>
            <person name="Gao Q."/>
            <person name="Li Y."/>
            <person name="Deng W."/>
            <person name="Jiang X."/>
            <person name="Wang W."/>
            <person name="Chen Q."/>
            <person name="Zhang S."/>
            <person name="Li H."/>
            <person name="Wu J."/>
            <person name="Wang P."/>
            <person name="Li P."/>
            <person name="Shi C."/>
            <person name="Zheng F."/>
            <person name="Jian J."/>
            <person name="Huang B."/>
            <person name="Shan D."/>
            <person name="Shi M."/>
            <person name="Fang C."/>
            <person name="Yue Y."/>
            <person name="Li F."/>
            <person name="Li D."/>
            <person name="Wei S."/>
            <person name="Han B."/>
            <person name="Jiang C."/>
            <person name="Yin Y."/>
            <person name="Xia T."/>
            <person name="Zhang Z."/>
            <person name="Bennetzen J.L."/>
            <person name="Zhao S."/>
            <person name="Wan X."/>
        </authorList>
    </citation>
    <scope>NUCLEOTIDE SEQUENCE [LARGE SCALE GENOMIC DNA]</scope>
    <source>
        <strain evidence="6">cv. Shuchazao</strain>
        <tissue evidence="5">Leaf</tissue>
    </source>
</reference>
<organism evidence="5 6">
    <name type="scientific">Camellia sinensis var. sinensis</name>
    <name type="common">China tea</name>
    <dbReference type="NCBI Taxonomy" id="542762"/>
    <lineage>
        <taxon>Eukaryota</taxon>
        <taxon>Viridiplantae</taxon>
        <taxon>Streptophyta</taxon>
        <taxon>Embryophyta</taxon>
        <taxon>Tracheophyta</taxon>
        <taxon>Spermatophyta</taxon>
        <taxon>Magnoliopsida</taxon>
        <taxon>eudicotyledons</taxon>
        <taxon>Gunneridae</taxon>
        <taxon>Pentapetalae</taxon>
        <taxon>asterids</taxon>
        <taxon>Ericales</taxon>
        <taxon>Theaceae</taxon>
        <taxon>Camellia</taxon>
    </lineage>
</organism>
<dbReference type="PANTHER" id="PTHR46836">
    <property type="entry name" value="AFADIN"/>
    <property type="match status" value="1"/>
</dbReference>
<evidence type="ECO:0000313" key="5">
    <source>
        <dbReference type="EMBL" id="THG15615.1"/>
    </source>
</evidence>
<feature type="domain" description="DUF4378" evidence="3">
    <location>
        <begin position="902"/>
        <end position="1051"/>
    </location>
</feature>
<feature type="region of interest" description="Disordered" evidence="1">
    <location>
        <begin position="797"/>
        <end position="819"/>
    </location>
</feature>
<feature type="compositionally biased region" description="Basic and acidic residues" evidence="1">
    <location>
        <begin position="132"/>
        <end position="149"/>
    </location>
</feature>
<dbReference type="Pfam" id="PF12552">
    <property type="entry name" value="DUF3741"/>
    <property type="match status" value="1"/>
</dbReference>
<evidence type="ECO:0008006" key="7">
    <source>
        <dbReference type="Google" id="ProtNLM"/>
    </source>
</evidence>
<feature type="region of interest" description="Disordered" evidence="1">
    <location>
        <begin position="592"/>
        <end position="638"/>
    </location>
</feature>
<dbReference type="AlphaFoldDB" id="A0A4S4EI59"/>
<evidence type="ECO:0000259" key="2">
    <source>
        <dbReference type="Pfam" id="PF12552"/>
    </source>
</evidence>
<dbReference type="EMBL" id="SDRB02004624">
    <property type="protein sequence ID" value="THG15615.1"/>
    <property type="molecule type" value="Genomic_DNA"/>
</dbReference>
<feature type="compositionally biased region" description="Basic residues" evidence="1">
    <location>
        <begin position="595"/>
        <end position="604"/>
    </location>
</feature>
<evidence type="ECO:0000256" key="1">
    <source>
        <dbReference type="SAM" id="MobiDB-lite"/>
    </source>
</evidence>